<evidence type="ECO:0000256" key="5">
    <source>
        <dbReference type="ARBA" id="ARBA00023065"/>
    </source>
</evidence>
<name>A0A064CJJ8_9MYCO</name>
<dbReference type="EMBL" id="JALN02000001">
    <property type="protein sequence ID" value="KDE99816.1"/>
    <property type="molecule type" value="Genomic_DNA"/>
</dbReference>
<dbReference type="Pfam" id="PF00999">
    <property type="entry name" value="Na_H_Exchanger"/>
    <property type="match status" value="1"/>
</dbReference>
<comment type="subcellular location">
    <subcellularLocation>
        <location evidence="1">Membrane</location>
        <topology evidence="1">Multi-pass membrane protein</topology>
    </subcellularLocation>
</comment>
<comment type="caution">
    <text evidence="9">The sequence shown here is derived from an EMBL/GenBank/DDBJ whole genome shotgun (WGS) entry which is preliminary data.</text>
</comment>
<feature type="transmembrane region" description="Helical" evidence="7">
    <location>
        <begin position="37"/>
        <end position="56"/>
    </location>
</feature>
<dbReference type="eggNOG" id="COG0475">
    <property type="taxonomic scope" value="Bacteria"/>
</dbReference>
<evidence type="ECO:0000256" key="6">
    <source>
        <dbReference type="ARBA" id="ARBA00023136"/>
    </source>
</evidence>
<organism evidence="9 10">
    <name type="scientific">Mycolicibacterium aromaticivorans JS19b1 = JCM 16368</name>
    <dbReference type="NCBI Taxonomy" id="1440774"/>
    <lineage>
        <taxon>Bacteria</taxon>
        <taxon>Bacillati</taxon>
        <taxon>Actinomycetota</taxon>
        <taxon>Actinomycetes</taxon>
        <taxon>Mycobacteriales</taxon>
        <taxon>Mycobacteriaceae</taxon>
        <taxon>Mycolicibacterium</taxon>
    </lineage>
</organism>
<dbReference type="GO" id="GO:1902600">
    <property type="term" value="P:proton transmembrane transport"/>
    <property type="evidence" value="ECO:0007669"/>
    <property type="project" value="InterPro"/>
</dbReference>
<feature type="transmembrane region" description="Helical" evidence="7">
    <location>
        <begin position="254"/>
        <end position="274"/>
    </location>
</feature>
<evidence type="ECO:0000256" key="7">
    <source>
        <dbReference type="SAM" id="Phobius"/>
    </source>
</evidence>
<dbReference type="OrthoDB" id="9793589at2"/>
<reference evidence="9" key="1">
    <citation type="submission" date="2014-05" db="EMBL/GenBank/DDBJ databases">
        <title>Genome sequence of Mycobacterium aromaticivorans strain JS19b1T (= DSM 45407T).</title>
        <authorList>
            <person name="Kwak Y."/>
            <person name="Park G.-S."/>
            <person name="Li Q.X."/>
            <person name="Lee S.-E."/>
            <person name="Shin J.-H."/>
        </authorList>
    </citation>
    <scope>NUCLEOTIDE SEQUENCE [LARGE SCALE GENOMIC DNA]</scope>
    <source>
        <strain evidence="9">JS19b1</strain>
    </source>
</reference>
<feature type="transmembrane region" description="Helical" evidence="7">
    <location>
        <begin position="118"/>
        <end position="143"/>
    </location>
</feature>
<dbReference type="PANTHER" id="PTHR32468">
    <property type="entry name" value="CATION/H + ANTIPORTER"/>
    <property type="match status" value="1"/>
</dbReference>
<keyword evidence="10" id="KW-1185">Reference proteome</keyword>
<protein>
    <submittedName>
        <fullName evidence="9">Transporter</fullName>
    </submittedName>
</protein>
<gene>
    <name evidence="9" type="ORF">Y900_012945</name>
</gene>
<dbReference type="InterPro" id="IPR006153">
    <property type="entry name" value="Cation/H_exchanger_TM"/>
</dbReference>
<feature type="transmembrane region" description="Helical" evidence="7">
    <location>
        <begin position="380"/>
        <end position="397"/>
    </location>
</feature>
<dbReference type="GO" id="GO:0015297">
    <property type="term" value="F:antiporter activity"/>
    <property type="evidence" value="ECO:0007669"/>
    <property type="project" value="InterPro"/>
</dbReference>
<dbReference type="AlphaFoldDB" id="A0A064CJJ8"/>
<sequence length="448" mass="48007">MPPLLTIAYHFFLQIAVILLTYRLLWPLFRRLAQVQVVAIMVAGFLLGPSVLGWIWPAAQQWLFPAKLTIGAETIVHPNLTVIYVVGQLGLVLYMFLVGSSFQLSILAAHSRQAGATAATGIGIPLILGGVLGWVMVSIGGYFTDKVAHWQGGLFVAAAVAITAFPMLAWIVYDSGLLKTRLGTMALSCAAIDDACSWILLATVVATAKGHVSGAILAVGGGIAYLLLMLYVGRPLLRRLETWTPPRSDVERTGGLPVAHTSIVLLVVLTASWFTDMVGIYSVFGAFVAGVVMPRGAFLDAIRERFEPLVAYLLLPAFFIYSGLNTQLTLIFDSSTLLMAGIVLVVSFAAKFGAVGLAARWQGMSWYEAGSMGALANARGLMELILLNIGLEAGLISGKLYTILAVMTIITTFVATPLQRLFERRLARSGAKFGPEGEEPYSEEPAAA</sequence>
<keyword evidence="6 7" id="KW-0472">Membrane</keyword>
<feature type="transmembrane region" description="Helical" evidence="7">
    <location>
        <begin position="76"/>
        <end position="97"/>
    </location>
</feature>
<keyword evidence="2" id="KW-0813">Transport</keyword>
<keyword evidence="4 7" id="KW-1133">Transmembrane helix</keyword>
<feature type="transmembrane region" description="Helical" evidence="7">
    <location>
        <begin position="6"/>
        <end position="25"/>
    </location>
</feature>
<keyword evidence="5" id="KW-0406">Ion transport</keyword>
<feature type="transmembrane region" description="Helical" evidence="7">
    <location>
        <begin position="212"/>
        <end position="233"/>
    </location>
</feature>
<accession>A0A064CJJ8</accession>
<feature type="transmembrane region" description="Helical" evidence="7">
    <location>
        <begin position="403"/>
        <end position="422"/>
    </location>
</feature>
<evidence type="ECO:0000256" key="3">
    <source>
        <dbReference type="ARBA" id="ARBA00022692"/>
    </source>
</evidence>
<dbReference type="Gene3D" id="1.20.1530.20">
    <property type="match status" value="1"/>
</dbReference>
<proteinExistence type="predicted"/>
<evidence type="ECO:0000256" key="1">
    <source>
        <dbReference type="ARBA" id="ARBA00004141"/>
    </source>
</evidence>
<dbReference type="GO" id="GO:0016020">
    <property type="term" value="C:membrane"/>
    <property type="evidence" value="ECO:0007669"/>
    <property type="project" value="UniProtKB-SubCell"/>
</dbReference>
<dbReference type="Proteomes" id="UP000022835">
    <property type="component" value="Unassembled WGS sequence"/>
</dbReference>
<evidence type="ECO:0000256" key="2">
    <source>
        <dbReference type="ARBA" id="ARBA00022448"/>
    </source>
</evidence>
<evidence type="ECO:0000259" key="8">
    <source>
        <dbReference type="Pfam" id="PF00999"/>
    </source>
</evidence>
<feature type="transmembrane region" description="Helical" evidence="7">
    <location>
        <begin position="338"/>
        <end position="359"/>
    </location>
</feature>
<feature type="transmembrane region" description="Helical" evidence="7">
    <location>
        <begin position="310"/>
        <end position="332"/>
    </location>
</feature>
<feature type="transmembrane region" description="Helical" evidence="7">
    <location>
        <begin position="185"/>
        <end position="206"/>
    </location>
</feature>
<feature type="transmembrane region" description="Helical" evidence="7">
    <location>
        <begin position="149"/>
        <end position="173"/>
    </location>
</feature>
<dbReference type="PANTHER" id="PTHR32468:SF0">
    <property type="entry name" value="K(+)_H(+) ANTIPORTER 1"/>
    <property type="match status" value="1"/>
</dbReference>
<dbReference type="RefSeq" id="WP_036342159.1">
    <property type="nucleotide sequence ID" value="NZ_JALN02000001.1"/>
</dbReference>
<feature type="transmembrane region" description="Helical" evidence="7">
    <location>
        <begin position="280"/>
        <end position="298"/>
    </location>
</feature>
<dbReference type="STRING" id="1440774.Y900_012945"/>
<dbReference type="InterPro" id="IPR050794">
    <property type="entry name" value="CPA2_transporter"/>
</dbReference>
<evidence type="ECO:0000313" key="10">
    <source>
        <dbReference type="Proteomes" id="UP000022835"/>
    </source>
</evidence>
<evidence type="ECO:0000313" key="9">
    <source>
        <dbReference type="EMBL" id="KDE99816.1"/>
    </source>
</evidence>
<feature type="domain" description="Cation/H+ exchanger transmembrane" evidence="8">
    <location>
        <begin position="22"/>
        <end position="416"/>
    </location>
</feature>
<keyword evidence="3 7" id="KW-0812">Transmembrane</keyword>
<evidence type="ECO:0000256" key="4">
    <source>
        <dbReference type="ARBA" id="ARBA00022989"/>
    </source>
</evidence>
<dbReference type="InterPro" id="IPR038770">
    <property type="entry name" value="Na+/solute_symporter_sf"/>
</dbReference>